<dbReference type="OrthoDB" id="10250354at2759"/>
<dbReference type="EMBL" id="QKWP01001059">
    <property type="protein sequence ID" value="RIB12101.1"/>
    <property type="molecule type" value="Genomic_DNA"/>
</dbReference>
<gene>
    <name evidence="2" type="ORF">C2G38_2201571</name>
</gene>
<comment type="caution">
    <text evidence="2">The sequence shown here is derived from an EMBL/GenBank/DDBJ whole genome shotgun (WGS) entry which is preliminary data.</text>
</comment>
<feature type="compositionally biased region" description="Basic and acidic residues" evidence="1">
    <location>
        <begin position="21"/>
        <end position="45"/>
    </location>
</feature>
<feature type="region of interest" description="Disordered" evidence="1">
    <location>
        <begin position="17"/>
        <end position="45"/>
    </location>
</feature>
<organism evidence="2 3">
    <name type="scientific">Gigaspora rosea</name>
    <dbReference type="NCBI Taxonomy" id="44941"/>
    <lineage>
        <taxon>Eukaryota</taxon>
        <taxon>Fungi</taxon>
        <taxon>Fungi incertae sedis</taxon>
        <taxon>Mucoromycota</taxon>
        <taxon>Glomeromycotina</taxon>
        <taxon>Glomeromycetes</taxon>
        <taxon>Diversisporales</taxon>
        <taxon>Gigasporaceae</taxon>
        <taxon>Gigaspora</taxon>
    </lineage>
</organism>
<evidence type="ECO:0000313" key="2">
    <source>
        <dbReference type="EMBL" id="RIB12101.1"/>
    </source>
</evidence>
<evidence type="ECO:0000313" key="3">
    <source>
        <dbReference type="Proteomes" id="UP000266673"/>
    </source>
</evidence>
<evidence type="ECO:0000256" key="1">
    <source>
        <dbReference type="SAM" id="MobiDB-lite"/>
    </source>
</evidence>
<dbReference type="SUPFAM" id="SSF48452">
    <property type="entry name" value="TPR-like"/>
    <property type="match status" value="1"/>
</dbReference>
<sequence length="172" mass="19565">MAKRVVWRLREVGMLLPPSGRSRELSGEAVSHDTDKSKELEKQKPIWQDPSKEVAKIFDGATKTGILNQSRSTGRRPQGQGFTRRFNNMHEQNSIIEPNNPYALFCRGEIRFRLEQYNNILNDLSKSLKIETDFVSTLILCGTAYCKLGYVSIKLFINNSSCGLSRVAKINR</sequence>
<dbReference type="AlphaFoldDB" id="A0A397UR76"/>
<proteinExistence type="predicted"/>
<dbReference type="Proteomes" id="UP000266673">
    <property type="component" value="Unassembled WGS sequence"/>
</dbReference>
<reference evidence="2 3" key="1">
    <citation type="submission" date="2018-06" db="EMBL/GenBank/DDBJ databases">
        <title>Comparative genomics reveals the genomic features of Rhizophagus irregularis, R. cerebriforme, R. diaphanum and Gigaspora rosea, and their symbiotic lifestyle signature.</title>
        <authorList>
            <person name="Morin E."/>
            <person name="San Clemente H."/>
            <person name="Chen E.C.H."/>
            <person name="De La Providencia I."/>
            <person name="Hainaut M."/>
            <person name="Kuo A."/>
            <person name="Kohler A."/>
            <person name="Murat C."/>
            <person name="Tang N."/>
            <person name="Roy S."/>
            <person name="Loubradou J."/>
            <person name="Henrissat B."/>
            <person name="Grigoriev I.V."/>
            <person name="Corradi N."/>
            <person name="Roux C."/>
            <person name="Martin F.M."/>
        </authorList>
    </citation>
    <scope>NUCLEOTIDE SEQUENCE [LARGE SCALE GENOMIC DNA]</scope>
    <source>
        <strain evidence="2 3">DAOM 194757</strain>
    </source>
</reference>
<dbReference type="Gene3D" id="1.25.40.10">
    <property type="entry name" value="Tetratricopeptide repeat domain"/>
    <property type="match status" value="1"/>
</dbReference>
<dbReference type="InterPro" id="IPR011990">
    <property type="entry name" value="TPR-like_helical_dom_sf"/>
</dbReference>
<name>A0A397UR76_9GLOM</name>
<protein>
    <submittedName>
        <fullName evidence="2">Uncharacterized protein</fullName>
    </submittedName>
</protein>
<accession>A0A397UR76</accession>
<keyword evidence="3" id="KW-1185">Reference proteome</keyword>